<dbReference type="RefSeq" id="WP_046355265.1">
    <property type="nucleotide sequence ID" value="NZ_AUXW01000136.1"/>
</dbReference>
<protein>
    <recommendedName>
        <fullName evidence="4">DUF2834 domain-containing protein</fullName>
    </recommendedName>
</protein>
<feature type="transmembrane region" description="Helical" evidence="1">
    <location>
        <begin position="45"/>
        <end position="64"/>
    </location>
</feature>
<evidence type="ECO:0000313" key="2">
    <source>
        <dbReference type="EMBL" id="KKE84498.1"/>
    </source>
</evidence>
<accession>A0A0F6AEB1</accession>
<keyword evidence="1" id="KW-0472">Membrane</keyword>
<sequence length="106" mass="12014">MKYIYGVLCILGTILPYSVFLPWLAESGPNVFLLYTQISTNPLSSVAWLDVIVSAFVLVTFIIYEGRQLKINRLWLPILSTFIVGVSLGLPLFLLMRELHLEKAKI</sequence>
<reference evidence="2 3" key="1">
    <citation type="journal article" date="2015" name="BMC Genomics">
        <title>Genome mining reveals unlocked bioactive potential of marine Gram-negative bacteria.</title>
        <authorList>
            <person name="Machado H."/>
            <person name="Sonnenschein E.C."/>
            <person name="Melchiorsen J."/>
            <person name="Gram L."/>
        </authorList>
    </citation>
    <scope>NUCLEOTIDE SEQUENCE [LARGE SCALE GENOMIC DNA]</scope>
    <source>
        <strain evidence="2 3">S4054</strain>
    </source>
</reference>
<feature type="transmembrane region" description="Helical" evidence="1">
    <location>
        <begin position="7"/>
        <end position="25"/>
    </location>
</feature>
<comment type="caution">
    <text evidence="2">The sequence shown here is derived from an EMBL/GenBank/DDBJ whole genome shotgun (WGS) entry which is preliminary data.</text>
</comment>
<keyword evidence="1" id="KW-1133">Transmembrane helix</keyword>
<keyword evidence="1" id="KW-0812">Transmembrane</keyword>
<dbReference type="InterPro" id="IPR021362">
    <property type="entry name" value="DUF2834"/>
</dbReference>
<evidence type="ECO:0000313" key="3">
    <source>
        <dbReference type="Proteomes" id="UP000033434"/>
    </source>
</evidence>
<dbReference type="EMBL" id="AUXW01000136">
    <property type="protein sequence ID" value="KKE84498.1"/>
    <property type="molecule type" value="Genomic_DNA"/>
</dbReference>
<proteinExistence type="predicted"/>
<organism evidence="2 3">
    <name type="scientific">Pseudoalteromonas luteoviolacea S4054</name>
    <dbReference type="NCBI Taxonomy" id="1129367"/>
    <lineage>
        <taxon>Bacteria</taxon>
        <taxon>Pseudomonadati</taxon>
        <taxon>Pseudomonadota</taxon>
        <taxon>Gammaproteobacteria</taxon>
        <taxon>Alteromonadales</taxon>
        <taxon>Pseudoalteromonadaceae</taxon>
        <taxon>Pseudoalteromonas</taxon>
    </lineage>
</organism>
<feature type="transmembrane region" description="Helical" evidence="1">
    <location>
        <begin position="76"/>
        <end position="96"/>
    </location>
</feature>
<gene>
    <name evidence="2" type="ORF">N479_08730</name>
</gene>
<dbReference type="AlphaFoldDB" id="A0A0F6AEB1"/>
<evidence type="ECO:0000256" key="1">
    <source>
        <dbReference type="SAM" id="Phobius"/>
    </source>
</evidence>
<evidence type="ECO:0008006" key="4">
    <source>
        <dbReference type="Google" id="ProtNLM"/>
    </source>
</evidence>
<name>A0A0F6AEB1_9GAMM</name>
<dbReference type="PATRIC" id="fig|1129367.4.peg.1518"/>
<dbReference type="Pfam" id="PF11196">
    <property type="entry name" value="DUF2834"/>
    <property type="match status" value="1"/>
</dbReference>
<dbReference type="Proteomes" id="UP000033434">
    <property type="component" value="Unassembled WGS sequence"/>
</dbReference>